<evidence type="ECO:0000313" key="4">
    <source>
        <dbReference type="EMBL" id="TGJ78593.1"/>
    </source>
</evidence>
<feature type="compositionally biased region" description="Low complexity" evidence="1">
    <location>
        <begin position="176"/>
        <end position="195"/>
    </location>
</feature>
<feature type="signal peptide" evidence="2">
    <location>
        <begin position="1"/>
        <end position="19"/>
    </location>
</feature>
<organism evidence="4 5">
    <name type="scientific">Xylaria hypoxylon</name>
    <dbReference type="NCBI Taxonomy" id="37992"/>
    <lineage>
        <taxon>Eukaryota</taxon>
        <taxon>Fungi</taxon>
        <taxon>Dikarya</taxon>
        <taxon>Ascomycota</taxon>
        <taxon>Pezizomycotina</taxon>
        <taxon>Sordariomycetes</taxon>
        <taxon>Xylariomycetidae</taxon>
        <taxon>Xylariales</taxon>
        <taxon>Xylariaceae</taxon>
        <taxon>Xylaria</taxon>
    </lineage>
</organism>
<evidence type="ECO:0000256" key="1">
    <source>
        <dbReference type="SAM" id="MobiDB-lite"/>
    </source>
</evidence>
<feature type="chain" id="PRO_5021362454" description="DUF7735 domain-containing protein" evidence="2">
    <location>
        <begin position="20"/>
        <end position="195"/>
    </location>
</feature>
<dbReference type="STRING" id="37992.A0A4Z0YIL4"/>
<keyword evidence="2" id="KW-0732">Signal</keyword>
<feature type="compositionally biased region" description="Low complexity" evidence="1">
    <location>
        <begin position="154"/>
        <end position="168"/>
    </location>
</feature>
<dbReference type="Proteomes" id="UP000297716">
    <property type="component" value="Unassembled WGS sequence"/>
</dbReference>
<dbReference type="Pfam" id="PF24870">
    <property type="entry name" value="DUF7735"/>
    <property type="match status" value="1"/>
</dbReference>
<name>A0A4Z0YIL4_9PEZI</name>
<accession>A0A4Z0YIL4</accession>
<sequence length="195" mass="19157">MYNKNVLLAVAALTATSLAQSSSSSSDDPACTQSYVSLLAGAPTPGSELASAITSYASAEQQSLSSEAAANPLGLVTQVCDFSSGLPSSLQSEFDSYATSVISYLSASSSEIDAVITNCVATGSEGDAYTSYVNSFATHTGPLCSATGSSTGIITPSSTPTASETGSITTGGGGSATTDVTTTPSTDAAAQPTAL</sequence>
<feature type="domain" description="DUF7735" evidence="3">
    <location>
        <begin position="21"/>
        <end position="121"/>
    </location>
</feature>
<dbReference type="InterPro" id="IPR056637">
    <property type="entry name" value="DUF7735"/>
</dbReference>
<feature type="non-terminal residue" evidence="4">
    <location>
        <position position="195"/>
    </location>
</feature>
<gene>
    <name evidence="4" type="ORF">E0Z10_g10167</name>
</gene>
<keyword evidence="5" id="KW-1185">Reference proteome</keyword>
<feature type="region of interest" description="Disordered" evidence="1">
    <location>
        <begin position="154"/>
        <end position="195"/>
    </location>
</feature>
<dbReference type="OrthoDB" id="4778918at2759"/>
<dbReference type="AlphaFoldDB" id="A0A4Z0YIL4"/>
<reference evidence="4 5" key="1">
    <citation type="submission" date="2019-03" db="EMBL/GenBank/DDBJ databases">
        <title>Draft genome sequence of Xylaria hypoxylon DSM 108379, a ubiquitous saprotrophic-parasitic fungi on hardwood.</title>
        <authorList>
            <person name="Buettner E."/>
            <person name="Leonhardt S."/>
            <person name="Gebauer A.M."/>
            <person name="Liers C."/>
            <person name="Hofrichter M."/>
            <person name="Kellner H."/>
        </authorList>
    </citation>
    <scope>NUCLEOTIDE SEQUENCE [LARGE SCALE GENOMIC DNA]</scope>
    <source>
        <strain evidence="4 5">DSM 108379</strain>
    </source>
</reference>
<evidence type="ECO:0000256" key="2">
    <source>
        <dbReference type="SAM" id="SignalP"/>
    </source>
</evidence>
<evidence type="ECO:0000313" key="5">
    <source>
        <dbReference type="Proteomes" id="UP000297716"/>
    </source>
</evidence>
<dbReference type="EMBL" id="SKBN01000371">
    <property type="protein sequence ID" value="TGJ78593.1"/>
    <property type="molecule type" value="Genomic_DNA"/>
</dbReference>
<comment type="caution">
    <text evidence="4">The sequence shown here is derived from an EMBL/GenBank/DDBJ whole genome shotgun (WGS) entry which is preliminary data.</text>
</comment>
<evidence type="ECO:0000259" key="3">
    <source>
        <dbReference type="Pfam" id="PF24870"/>
    </source>
</evidence>
<protein>
    <recommendedName>
        <fullName evidence="3">DUF7735 domain-containing protein</fullName>
    </recommendedName>
</protein>
<proteinExistence type="predicted"/>